<feature type="transmembrane region" description="Helical" evidence="1">
    <location>
        <begin position="127"/>
        <end position="147"/>
    </location>
</feature>
<reference evidence="2 3" key="1">
    <citation type="submission" date="2019-02" db="EMBL/GenBank/DDBJ databases">
        <title>Genomic Encyclopedia of Type Strains, Phase IV (KMG-IV): sequencing the most valuable type-strain genomes for metagenomic binning, comparative biology and taxonomic classification.</title>
        <authorList>
            <person name="Goeker M."/>
        </authorList>
    </citation>
    <scope>NUCLEOTIDE SEQUENCE [LARGE SCALE GENOMIC DNA]</scope>
    <source>
        <strain evidence="2 3">DSM 17196</strain>
    </source>
</reference>
<dbReference type="Pfam" id="PF13398">
    <property type="entry name" value="Peptidase_M50B"/>
    <property type="match status" value="1"/>
</dbReference>
<accession>A0A4Q7PHT0</accession>
<sequence>MLLGTWFHEMGHGMTALFVGGDFLYLEIYENGGGIAYSDLSNSYLSQSTAAALTAAGGLLGPTIAGALLIVAAKHTRSSYIVLWVLVSVLILSLLIWIKSLVAWIVLALITAMLIIMILLKKKNATALTLLFLGTQCAFSSYLQIGYLFTKQFERGGQIQYSDTQVIASHLFGTYWMWGLLILISSIWVLYRSYRYYLSR</sequence>
<feature type="transmembrane region" description="Helical" evidence="1">
    <location>
        <begin position="50"/>
        <end position="73"/>
    </location>
</feature>
<organism evidence="2 3">
    <name type="scientific">Aquimarina brevivitae</name>
    <dbReference type="NCBI Taxonomy" id="323412"/>
    <lineage>
        <taxon>Bacteria</taxon>
        <taxon>Pseudomonadati</taxon>
        <taxon>Bacteroidota</taxon>
        <taxon>Flavobacteriia</taxon>
        <taxon>Flavobacteriales</taxon>
        <taxon>Flavobacteriaceae</taxon>
        <taxon>Aquimarina</taxon>
    </lineage>
</organism>
<dbReference type="EMBL" id="SGXE01000001">
    <property type="protein sequence ID" value="RZS99508.1"/>
    <property type="molecule type" value="Genomic_DNA"/>
</dbReference>
<feature type="transmembrane region" description="Helical" evidence="1">
    <location>
        <begin position="167"/>
        <end position="191"/>
    </location>
</feature>
<comment type="caution">
    <text evidence="2">The sequence shown here is derived from an EMBL/GenBank/DDBJ whole genome shotgun (WGS) entry which is preliminary data.</text>
</comment>
<dbReference type="AlphaFoldDB" id="A0A4Q7PHT0"/>
<evidence type="ECO:0000256" key="1">
    <source>
        <dbReference type="SAM" id="Phobius"/>
    </source>
</evidence>
<evidence type="ECO:0000313" key="3">
    <source>
        <dbReference type="Proteomes" id="UP000292262"/>
    </source>
</evidence>
<proteinExistence type="predicted"/>
<dbReference type="Proteomes" id="UP000292262">
    <property type="component" value="Unassembled WGS sequence"/>
</dbReference>
<keyword evidence="3" id="KW-1185">Reference proteome</keyword>
<keyword evidence="1" id="KW-0812">Transmembrane</keyword>
<evidence type="ECO:0000313" key="2">
    <source>
        <dbReference type="EMBL" id="RZS99508.1"/>
    </source>
</evidence>
<feature type="transmembrane region" description="Helical" evidence="1">
    <location>
        <begin position="104"/>
        <end position="120"/>
    </location>
</feature>
<keyword evidence="1" id="KW-0472">Membrane</keyword>
<name>A0A4Q7PHT0_9FLAO</name>
<gene>
    <name evidence="2" type="ORF">EV197_0728</name>
</gene>
<dbReference type="InterPro" id="IPR049500">
    <property type="entry name" value="Peptidase_M50B-like"/>
</dbReference>
<keyword evidence="1" id="KW-1133">Transmembrane helix</keyword>
<feature type="transmembrane region" description="Helical" evidence="1">
    <location>
        <begin position="80"/>
        <end position="98"/>
    </location>
</feature>
<protein>
    <submittedName>
        <fullName evidence="2">Peptidase M50B-like protein</fullName>
    </submittedName>
</protein>